<comment type="caution">
    <text evidence="4">The sequence shown here is derived from an EMBL/GenBank/DDBJ whole genome shotgun (WGS) entry which is preliminary data.</text>
</comment>
<feature type="domain" description="TRAP C4-dicarboxylate transport system permease DctM subunit" evidence="3">
    <location>
        <begin position="108"/>
        <end position="543"/>
    </location>
</feature>
<name>A0ABV7L903_9PROT</name>
<keyword evidence="1" id="KW-1003">Cell membrane</keyword>
<protein>
    <submittedName>
        <fullName evidence="4">TRAP transporter permease</fullName>
    </submittedName>
</protein>
<dbReference type="Pfam" id="PF06808">
    <property type="entry name" value="DctM"/>
    <property type="match status" value="1"/>
</dbReference>
<comment type="function">
    <text evidence="1">Part of the tripartite ATP-independent periplasmic (TRAP) transport system.</text>
</comment>
<keyword evidence="2" id="KW-1133">Transmembrane helix</keyword>
<dbReference type="NCBIfam" id="TIGR02123">
    <property type="entry name" value="TRAP_fused"/>
    <property type="match status" value="1"/>
</dbReference>
<feature type="transmembrane region" description="Helical" evidence="2">
    <location>
        <begin position="120"/>
        <end position="141"/>
    </location>
</feature>
<evidence type="ECO:0000259" key="3">
    <source>
        <dbReference type="Pfam" id="PF06808"/>
    </source>
</evidence>
<keyword evidence="2" id="KW-0812">Transmembrane</keyword>
<evidence type="ECO:0000256" key="1">
    <source>
        <dbReference type="RuleBase" id="RU369079"/>
    </source>
</evidence>
<evidence type="ECO:0000313" key="5">
    <source>
        <dbReference type="Proteomes" id="UP001595528"/>
    </source>
</evidence>
<dbReference type="InterPro" id="IPR010656">
    <property type="entry name" value="DctM"/>
</dbReference>
<feature type="transmembrane region" description="Helical" evidence="2">
    <location>
        <begin position="213"/>
        <end position="235"/>
    </location>
</feature>
<feature type="transmembrane region" description="Helical" evidence="2">
    <location>
        <begin position="436"/>
        <end position="467"/>
    </location>
</feature>
<feature type="transmembrane region" description="Helical" evidence="2">
    <location>
        <begin position="170"/>
        <end position="192"/>
    </location>
</feature>
<feature type="transmembrane region" description="Helical" evidence="2">
    <location>
        <begin position="333"/>
        <end position="353"/>
    </location>
</feature>
<keyword evidence="5" id="KW-1185">Reference proteome</keyword>
<feature type="transmembrane region" description="Helical" evidence="2">
    <location>
        <begin position="387"/>
        <end position="416"/>
    </location>
</feature>
<feature type="transmembrane region" description="Helical" evidence="2">
    <location>
        <begin position="548"/>
        <end position="566"/>
    </location>
</feature>
<keyword evidence="2" id="KW-0472">Membrane</keyword>
<feature type="transmembrane region" description="Helical" evidence="2">
    <location>
        <begin position="12"/>
        <end position="30"/>
    </location>
</feature>
<dbReference type="EMBL" id="JBHRTR010000054">
    <property type="protein sequence ID" value="MFC3231131.1"/>
    <property type="molecule type" value="Genomic_DNA"/>
</dbReference>
<evidence type="ECO:0000313" key="4">
    <source>
        <dbReference type="EMBL" id="MFC3231131.1"/>
    </source>
</evidence>
<proteinExistence type="predicted"/>
<comment type="subcellular location">
    <subcellularLocation>
        <location evidence="1">Cell inner membrane</location>
        <topology evidence="1">Multi-pass membrane protein</topology>
    </subcellularLocation>
</comment>
<dbReference type="InterPro" id="IPR011853">
    <property type="entry name" value="TRAP_DctM-Dct_fused"/>
</dbReference>
<feature type="transmembrane region" description="Helical" evidence="2">
    <location>
        <begin position="517"/>
        <end position="536"/>
    </location>
</feature>
<feature type="transmembrane region" description="Helical" evidence="2">
    <location>
        <begin position="479"/>
        <end position="505"/>
    </location>
</feature>
<evidence type="ECO:0000256" key="2">
    <source>
        <dbReference type="SAM" id="Phobius"/>
    </source>
</evidence>
<sequence length="633" mass="65615">MKQVLMRVPEATAALAVSGIAIYTAAFGVLDEALLRGGTIALGLFVVVFASLVREPGQPRPSLPRILADVALLAGTCLAIGNFFVLYEDLQTGLFVLSDFDLASAWIGLAVILEATRRLFGLPLFLVAAAALAYCILGNHLPWVLQHAGFSVEQTLSTIWFSFDGVFGRAIAVVTGFILIFIVFGAVLEGIGAGESVLKIVFRLTDRLRGGPAYAAVVSSAVFGTLSGSVAANVVGTGTFTIPMIKARGFSARFAGGIEAAASSGGQIMPPVMGAVAFIMADVTGIPYLTICLAALVPALFYYGSLFLAVGIQAAKLGIEPTGGQGRAPITPLDWRLSGALVLALAAVVYLLVAGYSPALAGLAAVAIAFAAGLVLNGTLRRQPMRLLHILVAAGRSCAVIIIAVAAIGIVIGAMNMTGLGLRFASAILAVSQNDILLALVLMMAGCLVLGMGMPTVPAYLIIVLVMGPVIEEMGFSTLTVHLFVVYFGVLSSVTPPVAIAAFAAAPISGSKPMETAVSALRLAMAGFVIPYFFIFNPSITLVDGYSLPLFAWAAARLAFALWLLATGLLGHEGGPLPLWQRVLRLAAALALISPLAEFAGAGLLAGAACMAVQRWLRPGRTPSRQTRLGDHP</sequence>
<accession>A0ABV7L903</accession>
<organism evidence="4 5">
    <name type="scientific">Marinibaculum pumilum</name>
    <dbReference type="NCBI Taxonomy" id="1766165"/>
    <lineage>
        <taxon>Bacteria</taxon>
        <taxon>Pseudomonadati</taxon>
        <taxon>Pseudomonadota</taxon>
        <taxon>Alphaproteobacteria</taxon>
        <taxon>Rhodospirillales</taxon>
        <taxon>Rhodospirillaceae</taxon>
        <taxon>Marinibaculum</taxon>
    </lineage>
</organism>
<feature type="transmembrane region" description="Helical" evidence="2">
    <location>
        <begin position="36"/>
        <end position="54"/>
    </location>
</feature>
<dbReference type="Proteomes" id="UP001595528">
    <property type="component" value="Unassembled WGS sequence"/>
</dbReference>
<feature type="transmembrane region" description="Helical" evidence="2">
    <location>
        <begin position="66"/>
        <end position="87"/>
    </location>
</feature>
<keyword evidence="1" id="KW-0997">Cell inner membrane</keyword>
<gene>
    <name evidence="4" type="ORF">ACFOGJ_28040</name>
</gene>
<dbReference type="PANTHER" id="PTHR43849">
    <property type="entry name" value="BLL3936 PROTEIN"/>
    <property type="match status" value="1"/>
</dbReference>
<feature type="transmembrane region" description="Helical" evidence="2">
    <location>
        <begin position="93"/>
        <end position="113"/>
    </location>
</feature>
<feature type="transmembrane region" description="Helical" evidence="2">
    <location>
        <begin position="359"/>
        <end position="380"/>
    </location>
</feature>
<feature type="transmembrane region" description="Helical" evidence="2">
    <location>
        <begin position="288"/>
        <end position="312"/>
    </location>
</feature>
<reference evidence="5" key="1">
    <citation type="journal article" date="2019" name="Int. J. Syst. Evol. Microbiol.">
        <title>The Global Catalogue of Microorganisms (GCM) 10K type strain sequencing project: providing services to taxonomists for standard genome sequencing and annotation.</title>
        <authorList>
            <consortium name="The Broad Institute Genomics Platform"/>
            <consortium name="The Broad Institute Genome Sequencing Center for Infectious Disease"/>
            <person name="Wu L."/>
            <person name="Ma J."/>
        </authorList>
    </citation>
    <scope>NUCLEOTIDE SEQUENCE [LARGE SCALE GENOMIC DNA]</scope>
    <source>
        <strain evidence="5">KCTC 42964</strain>
    </source>
</reference>
<feature type="transmembrane region" description="Helical" evidence="2">
    <location>
        <begin position="586"/>
        <end position="613"/>
    </location>
</feature>
<dbReference type="RefSeq" id="WP_379906596.1">
    <property type="nucleotide sequence ID" value="NZ_JBHRTR010000054.1"/>
</dbReference>
<dbReference type="PANTHER" id="PTHR43849:SF2">
    <property type="entry name" value="BLL3936 PROTEIN"/>
    <property type="match status" value="1"/>
</dbReference>
<keyword evidence="1" id="KW-0813">Transport</keyword>